<feature type="domain" description="Fimbrial-type adhesion" evidence="2">
    <location>
        <begin position="183"/>
        <end position="309"/>
    </location>
</feature>
<dbReference type="AlphaFoldDB" id="A0A7Y8AHS6"/>
<evidence type="ECO:0000313" key="4">
    <source>
        <dbReference type="Proteomes" id="UP000549134"/>
    </source>
</evidence>
<dbReference type="InterPro" id="IPR008966">
    <property type="entry name" value="Adhesion_dom_sf"/>
</dbReference>
<name>A0A7Y8AHS6_PSETO</name>
<dbReference type="RefSeq" id="WP_026083018.1">
    <property type="nucleotide sequence ID" value="NZ_CP065824.1"/>
</dbReference>
<comment type="caution">
    <text evidence="3">The sequence shown here is derived from an EMBL/GenBank/DDBJ whole genome shotgun (WGS) entry which is preliminary data.</text>
</comment>
<dbReference type="GeneID" id="55847785"/>
<accession>A0A7Y8AHS6</accession>
<dbReference type="Proteomes" id="UP000549134">
    <property type="component" value="Unassembled WGS sequence"/>
</dbReference>
<evidence type="ECO:0000259" key="2">
    <source>
        <dbReference type="Pfam" id="PF00419"/>
    </source>
</evidence>
<dbReference type="InterPro" id="IPR036937">
    <property type="entry name" value="Adhesion_dom_fimbrial_sf"/>
</dbReference>
<protein>
    <submittedName>
        <fullName evidence="3">Fimbrial protein</fullName>
    </submittedName>
</protein>
<dbReference type="InterPro" id="IPR000259">
    <property type="entry name" value="Adhesion_dom_fimbrial"/>
</dbReference>
<keyword evidence="1" id="KW-0732">Signal</keyword>
<feature type="signal peptide" evidence="1">
    <location>
        <begin position="1"/>
        <end position="22"/>
    </location>
</feature>
<proteinExistence type="predicted"/>
<gene>
    <name evidence="3" type="ORF">HX787_00965</name>
</gene>
<evidence type="ECO:0000313" key="3">
    <source>
        <dbReference type="EMBL" id="NWD34407.1"/>
    </source>
</evidence>
<dbReference type="Pfam" id="PF00419">
    <property type="entry name" value="Fimbrial"/>
    <property type="match status" value="1"/>
</dbReference>
<dbReference type="Gene3D" id="2.60.40.1090">
    <property type="entry name" value="Fimbrial-type adhesion domain"/>
    <property type="match status" value="2"/>
</dbReference>
<dbReference type="EMBL" id="JACAQK010000002">
    <property type="protein sequence ID" value="NWD34407.1"/>
    <property type="molecule type" value="Genomic_DNA"/>
</dbReference>
<evidence type="ECO:0000256" key="1">
    <source>
        <dbReference type="SAM" id="SignalP"/>
    </source>
</evidence>
<dbReference type="GO" id="GO:0009289">
    <property type="term" value="C:pilus"/>
    <property type="evidence" value="ECO:0007669"/>
    <property type="project" value="InterPro"/>
</dbReference>
<sequence>MKYLYGSMLLLALIGVTTTAQAVDCRVNGGPWQNGNPNLSVPVKVSLTADRSRIMLEGARLECRFTPDGGPGWREDYWTSGSAAGTPWTPGPKFGNERAGLRINGAFYNTPVPAGIRIITIPNNTAFYPIDVTPFILMRNDPTNPIDVRVGDNLGLLRLTSSNNYDGTRPQLTVTYTASNNFTVNPSTCTINNNNPIEINFGNVHQRAIGTDPLTTAIRANRRLTYSCPDGGITVPITITYKGTPSAFDSRLLRMTNGDVGTAMVRAGAAVQVNGSFRTQITNSTGADDVTFSLVRRNGSLPAAGAISGSGVLVMGVP</sequence>
<reference evidence="3 4" key="1">
    <citation type="submission" date="2020-04" db="EMBL/GenBank/DDBJ databases">
        <title>Molecular characterization of pseudomonads from Agaricus bisporus reveal novel blotch 2 pathogens in Western Europe.</title>
        <authorList>
            <person name="Taparia T."/>
            <person name="Krijger M."/>
            <person name="Haynes E."/>
            <person name="Elpinstone J.G."/>
            <person name="Noble R."/>
            <person name="Van Der Wolf J."/>
        </authorList>
    </citation>
    <scope>NUCLEOTIDE SEQUENCE [LARGE SCALE GENOMIC DNA]</scope>
    <source>
        <strain evidence="3 4">IPO3746</strain>
    </source>
</reference>
<dbReference type="SUPFAM" id="SSF49401">
    <property type="entry name" value="Bacterial adhesins"/>
    <property type="match status" value="1"/>
</dbReference>
<organism evidence="3 4">
    <name type="scientific">Pseudomonas tolaasii</name>
    <dbReference type="NCBI Taxonomy" id="29442"/>
    <lineage>
        <taxon>Bacteria</taxon>
        <taxon>Pseudomonadati</taxon>
        <taxon>Pseudomonadota</taxon>
        <taxon>Gammaproteobacteria</taxon>
        <taxon>Pseudomonadales</taxon>
        <taxon>Pseudomonadaceae</taxon>
        <taxon>Pseudomonas</taxon>
    </lineage>
</organism>
<feature type="chain" id="PRO_5031469693" evidence="1">
    <location>
        <begin position="23"/>
        <end position="318"/>
    </location>
</feature>
<dbReference type="GO" id="GO:0007155">
    <property type="term" value="P:cell adhesion"/>
    <property type="evidence" value="ECO:0007669"/>
    <property type="project" value="InterPro"/>
</dbReference>